<protein>
    <submittedName>
        <fullName evidence="1">Uncharacterized protein</fullName>
    </submittedName>
</protein>
<accession>A0A225DR42</accession>
<name>A0A225DR42_9BACT</name>
<dbReference type="EMBL" id="NIDE01000014">
    <property type="protein sequence ID" value="OWK38607.1"/>
    <property type="molecule type" value="Genomic_DNA"/>
</dbReference>
<sequence length="69" mass="7857">MTGKSWVVRRGRERIPTLIFLRWRWHSVRPGYAPRTPGFAQGSLRDRAPTFANLISGGRVLSVPRARPS</sequence>
<organism evidence="1 2">
    <name type="scientific">Fimbriiglobus ruber</name>
    <dbReference type="NCBI Taxonomy" id="1908690"/>
    <lineage>
        <taxon>Bacteria</taxon>
        <taxon>Pseudomonadati</taxon>
        <taxon>Planctomycetota</taxon>
        <taxon>Planctomycetia</taxon>
        <taxon>Gemmatales</taxon>
        <taxon>Gemmataceae</taxon>
        <taxon>Fimbriiglobus</taxon>
    </lineage>
</organism>
<gene>
    <name evidence="1" type="ORF">FRUB_07727</name>
</gene>
<dbReference type="Proteomes" id="UP000214646">
    <property type="component" value="Unassembled WGS sequence"/>
</dbReference>
<keyword evidence="2" id="KW-1185">Reference proteome</keyword>
<reference evidence="2" key="1">
    <citation type="submission" date="2017-06" db="EMBL/GenBank/DDBJ databases">
        <title>Genome analysis of Fimbriiglobus ruber SP5, the first member of the order Planctomycetales with confirmed chitinolytic capability.</title>
        <authorList>
            <person name="Ravin N.V."/>
            <person name="Rakitin A.L."/>
            <person name="Ivanova A.A."/>
            <person name="Beletsky A.V."/>
            <person name="Kulichevskaya I.S."/>
            <person name="Mardanov A.V."/>
            <person name="Dedysh S.N."/>
        </authorList>
    </citation>
    <scope>NUCLEOTIDE SEQUENCE [LARGE SCALE GENOMIC DNA]</scope>
    <source>
        <strain evidence="2">SP5</strain>
    </source>
</reference>
<dbReference type="AlphaFoldDB" id="A0A225DR42"/>
<proteinExistence type="predicted"/>
<comment type="caution">
    <text evidence="1">The sequence shown here is derived from an EMBL/GenBank/DDBJ whole genome shotgun (WGS) entry which is preliminary data.</text>
</comment>
<evidence type="ECO:0000313" key="2">
    <source>
        <dbReference type="Proteomes" id="UP000214646"/>
    </source>
</evidence>
<evidence type="ECO:0000313" key="1">
    <source>
        <dbReference type="EMBL" id="OWK38607.1"/>
    </source>
</evidence>